<name>U4LDZ6_PYROM</name>
<sequence>MYIIHNPAFMRRHYPRTFTPIFITFLEFSYVLAISKRLSIRTREPYHHQYGRYYYPGQHASHNTPRGNYPWQLKQGHMVIRLLRGEPLLLQCVLPSS</sequence>
<keyword evidence="1" id="KW-1133">Transmembrane helix</keyword>
<gene>
    <name evidence="2" type="ORF">PCON_08119</name>
</gene>
<dbReference type="Proteomes" id="UP000018144">
    <property type="component" value="Unassembled WGS sequence"/>
</dbReference>
<accession>U4LDZ6</accession>
<feature type="transmembrane region" description="Helical" evidence="1">
    <location>
        <begin position="17"/>
        <end position="34"/>
    </location>
</feature>
<evidence type="ECO:0000313" key="3">
    <source>
        <dbReference type="Proteomes" id="UP000018144"/>
    </source>
</evidence>
<reference evidence="2 3" key="1">
    <citation type="journal article" date="2013" name="PLoS Genet.">
        <title>The genome and development-dependent transcriptomes of Pyronema confluens: a window into fungal evolution.</title>
        <authorList>
            <person name="Traeger S."/>
            <person name="Altegoer F."/>
            <person name="Freitag M."/>
            <person name="Gabaldon T."/>
            <person name="Kempken F."/>
            <person name="Kumar A."/>
            <person name="Marcet-Houben M."/>
            <person name="Poggeler S."/>
            <person name="Stajich J.E."/>
            <person name="Nowrousian M."/>
        </authorList>
    </citation>
    <scope>NUCLEOTIDE SEQUENCE [LARGE SCALE GENOMIC DNA]</scope>
    <source>
        <strain evidence="3">CBS 100304</strain>
        <tissue evidence="2">Vegetative mycelium</tissue>
    </source>
</reference>
<evidence type="ECO:0000256" key="1">
    <source>
        <dbReference type="SAM" id="Phobius"/>
    </source>
</evidence>
<dbReference type="AlphaFoldDB" id="U4LDZ6"/>
<keyword evidence="1" id="KW-0812">Transmembrane</keyword>
<keyword evidence="1" id="KW-0472">Membrane</keyword>
<protein>
    <submittedName>
        <fullName evidence="2">Uncharacterized protein</fullName>
    </submittedName>
</protein>
<dbReference type="EMBL" id="HF935418">
    <property type="protein sequence ID" value="CCX30093.1"/>
    <property type="molecule type" value="Genomic_DNA"/>
</dbReference>
<keyword evidence="3" id="KW-1185">Reference proteome</keyword>
<evidence type="ECO:0000313" key="2">
    <source>
        <dbReference type="EMBL" id="CCX30093.1"/>
    </source>
</evidence>
<proteinExistence type="predicted"/>
<organism evidence="2 3">
    <name type="scientific">Pyronema omphalodes (strain CBS 100304)</name>
    <name type="common">Pyronema confluens</name>
    <dbReference type="NCBI Taxonomy" id="1076935"/>
    <lineage>
        <taxon>Eukaryota</taxon>
        <taxon>Fungi</taxon>
        <taxon>Dikarya</taxon>
        <taxon>Ascomycota</taxon>
        <taxon>Pezizomycotina</taxon>
        <taxon>Pezizomycetes</taxon>
        <taxon>Pezizales</taxon>
        <taxon>Pyronemataceae</taxon>
        <taxon>Pyronema</taxon>
    </lineage>
</organism>